<sequence>MATLPLPTVLPTLHGRRVLLRAMADDDAAGLHAIYSDPRVMQFTDELPFPDRQSVDIMLASVRRLLAEGTSLEWAIALADTDAIIGTCGLHHFDARQAEAGGLLRHSAWGQGYMRDAMALLMKYAGDVLCLDRLIADVALENERAQRMFKKLGYRKDSSGMLAIALRPRVT</sequence>
<keyword evidence="2" id="KW-0808">Transferase</keyword>
<dbReference type="RefSeq" id="WP_126076829.1">
    <property type="nucleotide sequence ID" value="NZ_CP051166.1"/>
</dbReference>
<organism evidence="2 3">
    <name type="scientific">Massilia atriviolacea</name>
    <dbReference type="NCBI Taxonomy" id="2495579"/>
    <lineage>
        <taxon>Bacteria</taxon>
        <taxon>Pseudomonadati</taxon>
        <taxon>Pseudomonadota</taxon>
        <taxon>Betaproteobacteria</taxon>
        <taxon>Burkholderiales</taxon>
        <taxon>Oxalobacteraceae</taxon>
        <taxon>Telluria group</taxon>
        <taxon>Massilia</taxon>
    </lineage>
</organism>
<gene>
    <name evidence="2" type="ORF">EJB06_25475</name>
</gene>
<keyword evidence="3" id="KW-1185">Reference proteome</keyword>
<name>A0A430HFD9_9BURK</name>
<comment type="caution">
    <text evidence="2">The sequence shown here is derived from an EMBL/GenBank/DDBJ whole genome shotgun (WGS) entry which is preliminary data.</text>
</comment>
<dbReference type="InterPro" id="IPR016181">
    <property type="entry name" value="Acyl_CoA_acyltransferase"/>
</dbReference>
<dbReference type="GO" id="GO:0008999">
    <property type="term" value="F:protein-N-terminal-alanine acetyltransferase activity"/>
    <property type="evidence" value="ECO:0007669"/>
    <property type="project" value="TreeGrafter"/>
</dbReference>
<dbReference type="InterPro" id="IPR000182">
    <property type="entry name" value="GNAT_dom"/>
</dbReference>
<dbReference type="SUPFAM" id="SSF55729">
    <property type="entry name" value="Acyl-CoA N-acyltransferases (Nat)"/>
    <property type="match status" value="1"/>
</dbReference>
<evidence type="ECO:0000313" key="2">
    <source>
        <dbReference type="EMBL" id="RSZ56248.1"/>
    </source>
</evidence>
<dbReference type="AlphaFoldDB" id="A0A430HFD9"/>
<dbReference type="PANTHER" id="PTHR43792">
    <property type="entry name" value="GNAT FAMILY, PUTATIVE (AFU_ORTHOLOGUE AFUA_3G00765)-RELATED-RELATED"/>
    <property type="match status" value="1"/>
</dbReference>
<dbReference type="Gene3D" id="3.40.630.30">
    <property type="match status" value="1"/>
</dbReference>
<feature type="domain" description="N-acetyltransferase" evidence="1">
    <location>
        <begin position="18"/>
        <end position="171"/>
    </location>
</feature>
<accession>A0A430HFD9</accession>
<dbReference type="PROSITE" id="PS51186">
    <property type="entry name" value="GNAT"/>
    <property type="match status" value="1"/>
</dbReference>
<dbReference type="EMBL" id="RXLQ01000017">
    <property type="protein sequence ID" value="RSZ56248.1"/>
    <property type="molecule type" value="Genomic_DNA"/>
</dbReference>
<dbReference type="Pfam" id="PF13302">
    <property type="entry name" value="Acetyltransf_3"/>
    <property type="match status" value="1"/>
</dbReference>
<proteinExistence type="predicted"/>
<protein>
    <submittedName>
        <fullName evidence="2">N-acetyltransferase</fullName>
    </submittedName>
</protein>
<reference evidence="2 3" key="1">
    <citation type="submission" date="2018-12" db="EMBL/GenBank/DDBJ databases">
        <authorList>
            <person name="Yang E."/>
        </authorList>
    </citation>
    <scope>NUCLEOTIDE SEQUENCE [LARGE SCALE GENOMIC DNA]</scope>
    <source>
        <strain evidence="2 3">SOD</strain>
    </source>
</reference>
<dbReference type="PANTHER" id="PTHR43792:SF9">
    <property type="entry name" value="RIBOSOMAL-PROTEIN-ALANINE ACETYLTRANSFERASE"/>
    <property type="match status" value="1"/>
</dbReference>
<dbReference type="OrthoDB" id="9801656at2"/>
<dbReference type="GO" id="GO:0005737">
    <property type="term" value="C:cytoplasm"/>
    <property type="evidence" value="ECO:0007669"/>
    <property type="project" value="TreeGrafter"/>
</dbReference>
<dbReference type="Proteomes" id="UP000278085">
    <property type="component" value="Unassembled WGS sequence"/>
</dbReference>
<evidence type="ECO:0000313" key="3">
    <source>
        <dbReference type="Proteomes" id="UP000278085"/>
    </source>
</evidence>
<dbReference type="InterPro" id="IPR051531">
    <property type="entry name" value="N-acetyltransferase"/>
</dbReference>
<evidence type="ECO:0000259" key="1">
    <source>
        <dbReference type="PROSITE" id="PS51186"/>
    </source>
</evidence>